<proteinExistence type="predicted"/>
<evidence type="ECO:0000313" key="3">
    <source>
        <dbReference type="Proteomes" id="UP000013201"/>
    </source>
</evidence>
<evidence type="ECO:0000256" key="1">
    <source>
        <dbReference type="SAM" id="MobiDB-lite"/>
    </source>
</evidence>
<dbReference type="AlphaFoldDB" id="N1MHE8"/>
<organism evidence="2 3">
    <name type="scientific">Sphingobium indicum BiD32</name>
    <dbReference type="NCBI Taxonomy" id="1301087"/>
    <lineage>
        <taxon>Bacteria</taxon>
        <taxon>Pseudomonadati</taxon>
        <taxon>Pseudomonadota</taxon>
        <taxon>Alphaproteobacteria</taxon>
        <taxon>Sphingomonadales</taxon>
        <taxon>Sphingomonadaceae</taxon>
        <taxon>Sphingobium</taxon>
    </lineage>
</organism>
<evidence type="ECO:0000313" key="2">
    <source>
        <dbReference type="EMBL" id="CCW16401.1"/>
    </source>
</evidence>
<feature type="region of interest" description="Disordered" evidence="1">
    <location>
        <begin position="1"/>
        <end position="36"/>
    </location>
</feature>
<reference evidence="3" key="2">
    <citation type="submission" date="2013-04" db="EMBL/GenBank/DDBJ databases">
        <title>Bisphenol A degrading Sphingobium sp. strain BiD32.</title>
        <authorList>
            <person name="Nielsen J.L."/>
            <person name="Zhou N.A."/>
            <person name="Kjeldal H."/>
        </authorList>
    </citation>
    <scope>NUCLEOTIDE SEQUENCE [LARGE SCALE GENOMIC DNA]</scope>
    <source>
        <strain evidence="3">BiD32</strain>
    </source>
</reference>
<dbReference type="EMBL" id="CAVK010000039">
    <property type="protein sequence ID" value="CCW16401.1"/>
    <property type="molecule type" value="Genomic_DNA"/>
</dbReference>
<name>N1MHE8_9SPHN</name>
<sequence>MIARRRIAAQGGQATYRSGGQTGGNDPAGMPRDHDSAGAICLARPDMAASLRLNSLRSMAS</sequence>
<keyword evidence="3" id="KW-1185">Reference proteome</keyword>
<gene>
    <name evidence="2" type="ORF">EBBID32_7370</name>
</gene>
<dbReference type="Proteomes" id="UP000013201">
    <property type="component" value="Unassembled WGS sequence"/>
</dbReference>
<comment type="caution">
    <text evidence="2">The sequence shown here is derived from an EMBL/GenBank/DDBJ whole genome shotgun (WGS) entry which is preliminary data.</text>
</comment>
<protein>
    <submittedName>
        <fullName evidence="2">Uncharacterized protein</fullName>
    </submittedName>
</protein>
<accession>N1MHE8</accession>
<reference evidence="2 3" key="1">
    <citation type="submission" date="2013-03" db="EMBL/GenBank/DDBJ databases">
        <authorList>
            <person name="Le V."/>
        </authorList>
    </citation>
    <scope>NUCLEOTIDE SEQUENCE [LARGE SCALE GENOMIC DNA]</scope>
    <source>
        <strain evidence="2 3">BiD32</strain>
    </source>
</reference>